<organism evidence="2 3">
    <name type="scientific">Hymenobacter luteus</name>
    <dbReference type="NCBI Taxonomy" id="1411122"/>
    <lineage>
        <taxon>Bacteria</taxon>
        <taxon>Pseudomonadati</taxon>
        <taxon>Bacteroidota</taxon>
        <taxon>Cytophagia</taxon>
        <taxon>Cytophagales</taxon>
        <taxon>Hymenobacteraceae</taxon>
        <taxon>Hymenobacter</taxon>
    </lineage>
</organism>
<dbReference type="EMBL" id="JACHGG010000004">
    <property type="protein sequence ID" value="MBB6060232.1"/>
    <property type="molecule type" value="Genomic_DNA"/>
</dbReference>
<accession>A0A7W9WE22</accession>
<dbReference type="AlphaFoldDB" id="A0A7W9WE22"/>
<evidence type="ECO:0000313" key="3">
    <source>
        <dbReference type="Proteomes" id="UP000532746"/>
    </source>
</evidence>
<evidence type="ECO:0008006" key="4">
    <source>
        <dbReference type="Google" id="ProtNLM"/>
    </source>
</evidence>
<keyword evidence="1" id="KW-0732">Signal</keyword>
<proteinExistence type="predicted"/>
<dbReference type="PANTHER" id="PTHR41913">
    <property type="entry name" value="DUF1684 DOMAIN-CONTAINING PROTEIN"/>
    <property type="match status" value="1"/>
</dbReference>
<name>A0A7W9WE22_9BACT</name>
<dbReference type="PANTHER" id="PTHR41913:SF1">
    <property type="entry name" value="DUF1684 DOMAIN-CONTAINING PROTEIN"/>
    <property type="match status" value="1"/>
</dbReference>
<evidence type="ECO:0000256" key="1">
    <source>
        <dbReference type="SAM" id="SignalP"/>
    </source>
</evidence>
<dbReference type="Pfam" id="PF07920">
    <property type="entry name" value="DUF1684"/>
    <property type="match status" value="1"/>
</dbReference>
<evidence type="ECO:0000313" key="2">
    <source>
        <dbReference type="EMBL" id="MBB6060232.1"/>
    </source>
</evidence>
<comment type="caution">
    <text evidence="2">The sequence shown here is derived from an EMBL/GenBank/DDBJ whole genome shotgun (WGS) entry which is preliminary data.</text>
</comment>
<protein>
    <recommendedName>
        <fullName evidence="4">DUF1684 domain-containing protein</fullName>
    </recommendedName>
</protein>
<feature type="chain" id="PRO_5030792151" description="DUF1684 domain-containing protein" evidence="1">
    <location>
        <begin position="23"/>
        <end position="210"/>
    </location>
</feature>
<reference evidence="2 3" key="1">
    <citation type="submission" date="2020-08" db="EMBL/GenBank/DDBJ databases">
        <title>Genomic Encyclopedia of Type Strains, Phase IV (KMG-IV): sequencing the most valuable type-strain genomes for metagenomic binning, comparative biology and taxonomic classification.</title>
        <authorList>
            <person name="Goeker M."/>
        </authorList>
    </citation>
    <scope>NUCLEOTIDE SEQUENCE [LARGE SCALE GENOMIC DNA]</scope>
    <source>
        <strain evidence="2 3">DSM 26718</strain>
    </source>
</reference>
<dbReference type="RefSeq" id="WP_183404338.1">
    <property type="nucleotide sequence ID" value="NZ_JACHGG010000004.1"/>
</dbReference>
<sequence length="210" mass="23606">MNQLYSCFLLAFTLLCSGAVVAQIPRPTPTEHAEAVAKFQQTLNAEYRNPQESPLPPEAREKFTGLDFFPTNYGACVVARFLRDSSQAPFAMPTSTTRRPLYQKYGELHFTLEGKALRLNVYQSLDLQQKPGYQDYLFIPFTDRTNGHGSYGGGRYLDMRQGQIQSGYAVLDFNQAYNPFCAYSPLYSCPIPPAENRLPLAIQAGVRSDH</sequence>
<dbReference type="InterPro" id="IPR012467">
    <property type="entry name" value="DUF1684"/>
</dbReference>
<keyword evidence="3" id="KW-1185">Reference proteome</keyword>
<dbReference type="Proteomes" id="UP000532746">
    <property type="component" value="Unassembled WGS sequence"/>
</dbReference>
<feature type="signal peptide" evidence="1">
    <location>
        <begin position="1"/>
        <end position="22"/>
    </location>
</feature>
<gene>
    <name evidence="2" type="ORF">HNQ93_003098</name>
</gene>